<reference evidence="1 2" key="1">
    <citation type="journal article" date="2018" name="Front. Plant Sci.">
        <title>Red Clover (Trifolium pratense) and Zigzag Clover (T. medium) - A Picture of Genomic Similarities and Differences.</title>
        <authorList>
            <person name="Dluhosova J."/>
            <person name="Istvanek J."/>
            <person name="Nedelnik J."/>
            <person name="Repkova J."/>
        </authorList>
    </citation>
    <scope>NUCLEOTIDE SEQUENCE [LARGE SCALE GENOMIC DNA]</scope>
    <source>
        <strain evidence="2">cv. 10/8</strain>
        <tissue evidence="1">Leaf</tissue>
    </source>
</reference>
<evidence type="ECO:0000313" key="1">
    <source>
        <dbReference type="EMBL" id="MCI10283.1"/>
    </source>
</evidence>
<dbReference type="Proteomes" id="UP000265520">
    <property type="component" value="Unassembled WGS sequence"/>
</dbReference>
<accession>A0A392PDU8</accession>
<dbReference type="AlphaFoldDB" id="A0A392PDU8"/>
<protein>
    <submittedName>
        <fullName evidence="1">Uncharacterized protein</fullName>
    </submittedName>
</protein>
<organism evidence="1 2">
    <name type="scientific">Trifolium medium</name>
    <dbReference type="NCBI Taxonomy" id="97028"/>
    <lineage>
        <taxon>Eukaryota</taxon>
        <taxon>Viridiplantae</taxon>
        <taxon>Streptophyta</taxon>
        <taxon>Embryophyta</taxon>
        <taxon>Tracheophyta</taxon>
        <taxon>Spermatophyta</taxon>
        <taxon>Magnoliopsida</taxon>
        <taxon>eudicotyledons</taxon>
        <taxon>Gunneridae</taxon>
        <taxon>Pentapetalae</taxon>
        <taxon>rosids</taxon>
        <taxon>fabids</taxon>
        <taxon>Fabales</taxon>
        <taxon>Fabaceae</taxon>
        <taxon>Papilionoideae</taxon>
        <taxon>50 kb inversion clade</taxon>
        <taxon>NPAAA clade</taxon>
        <taxon>Hologalegina</taxon>
        <taxon>IRL clade</taxon>
        <taxon>Trifolieae</taxon>
        <taxon>Trifolium</taxon>
    </lineage>
</organism>
<dbReference type="EMBL" id="LXQA010075615">
    <property type="protein sequence ID" value="MCI10283.1"/>
    <property type="molecule type" value="Genomic_DNA"/>
</dbReference>
<keyword evidence="2" id="KW-1185">Reference proteome</keyword>
<gene>
    <name evidence="1" type="ORF">A2U01_0031376</name>
</gene>
<proteinExistence type="predicted"/>
<feature type="non-terminal residue" evidence="1">
    <location>
        <position position="1"/>
    </location>
</feature>
<evidence type="ECO:0000313" key="2">
    <source>
        <dbReference type="Proteomes" id="UP000265520"/>
    </source>
</evidence>
<name>A0A392PDU8_9FABA</name>
<sequence length="41" mass="4673">FLEEIICSQLRSRGFFSAETGMEEKVPLKTFRGEGKYPPPP</sequence>
<comment type="caution">
    <text evidence="1">The sequence shown here is derived from an EMBL/GenBank/DDBJ whole genome shotgun (WGS) entry which is preliminary data.</text>
</comment>